<dbReference type="Pfam" id="PF00293">
    <property type="entry name" value="NUDIX"/>
    <property type="match status" value="1"/>
</dbReference>
<organism evidence="4 5">
    <name type="scientific">Deinococcus multiflagellatus</name>
    <dbReference type="NCBI Taxonomy" id="1656887"/>
    <lineage>
        <taxon>Bacteria</taxon>
        <taxon>Thermotogati</taxon>
        <taxon>Deinococcota</taxon>
        <taxon>Deinococci</taxon>
        <taxon>Deinococcales</taxon>
        <taxon>Deinococcaceae</taxon>
        <taxon>Deinococcus</taxon>
    </lineage>
</organism>
<dbReference type="PROSITE" id="PS51462">
    <property type="entry name" value="NUDIX"/>
    <property type="match status" value="1"/>
</dbReference>
<dbReference type="InterPro" id="IPR029063">
    <property type="entry name" value="SAM-dependent_MTases_sf"/>
</dbReference>
<evidence type="ECO:0000313" key="4">
    <source>
        <dbReference type="EMBL" id="MFC6661087.1"/>
    </source>
</evidence>
<accession>A0ABW1ZNN9</accession>
<keyword evidence="5" id="KW-1185">Reference proteome</keyword>
<dbReference type="RefSeq" id="WP_224612729.1">
    <property type="nucleotide sequence ID" value="NZ_JAIQXV010000033.1"/>
</dbReference>
<dbReference type="SUPFAM" id="SSF53335">
    <property type="entry name" value="S-adenosyl-L-methionine-dependent methyltransferases"/>
    <property type="match status" value="1"/>
</dbReference>
<protein>
    <submittedName>
        <fullName evidence="4">NUDIX domain-containing protein</fullName>
    </submittedName>
</protein>
<comment type="caution">
    <text evidence="4">The sequence shown here is derived from an EMBL/GenBank/DDBJ whole genome shotgun (WGS) entry which is preliminary data.</text>
</comment>
<dbReference type="InterPro" id="IPR020084">
    <property type="entry name" value="NUDIX_hydrolase_CS"/>
</dbReference>
<dbReference type="Gene3D" id="3.40.50.150">
    <property type="entry name" value="Vaccinia Virus protein VP39"/>
    <property type="match status" value="1"/>
</dbReference>
<dbReference type="PROSITE" id="PS00893">
    <property type="entry name" value="NUDIX_BOX"/>
    <property type="match status" value="1"/>
</dbReference>
<dbReference type="InterPro" id="IPR000086">
    <property type="entry name" value="NUDIX_hydrolase_dom"/>
</dbReference>
<dbReference type="EMBL" id="JBHSWB010000001">
    <property type="protein sequence ID" value="MFC6661087.1"/>
    <property type="molecule type" value="Genomic_DNA"/>
</dbReference>
<dbReference type="CDD" id="cd02440">
    <property type="entry name" value="AdoMet_MTases"/>
    <property type="match status" value="1"/>
</dbReference>
<gene>
    <name evidence="4" type="ORF">ACFP90_12605</name>
</gene>
<evidence type="ECO:0000256" key="2">
    <source>
        <dbReference type="RuleBase" id="RU003476"/>
    </source>
</evidence>
<evidence type="ECO:0000259" key="3">
    <source>
        <dbReference type="PROSITE" id="PS51462"/>
    </source>
</evidence>
<feature type="domain" description="Nudix hydrolase" evidence="3">
    <location>
        <begin position="13"/>
        <end position="139"/>
    </location>
</feature>
<sequence>MSAPRFANLSPGADRVGRACAWIEREDGYVLMVGLAWGGWTLPGGGVHPGESGAQAAMREAWEETGAHTEVAGEPVPLTGASGADAECWPLRLLALDPSPEGRPVAWVNPRALPWADDVQLRQVLAARGELPSGLDVPPLVTAALKEAARLHIQDSCSLDTGRLLRTLAASKPGGRLLELGSGVGAGAAWLLAGMDPSARLLTVEADPLRAETAWAVLAPDPRARVLHGDWTGALAQGPFDLLFADCRAAKGEGEALGQLVAALAPGGLLVMDDFSPPAHLPEALRGGDPLRAALFSHPALNCSELEVSRRERVVLGVKRA</sequence>
<dbReference type="InterPro" id="IPR020476">
    <property type="entry name" value="Nudix_hydrolase"/>
</dbReference>
<evidence type="ECO:0000313" key="5">
    <source>
        <dbReference type="Proteomes" id="UP001596317"/>
    </source>
</evidence>
<dbReference type="Pfam" id="PF13578">
    <property type="entry name" value="Methyltransf_24"/>
    <property type="match status" value="1"/>
</dbReference>
<comment type="similarity">
    <text evidence="2">Belongs to the Nudix hydrolase family.</text>
</comment>
<proteinExistence type="inferred from homology"/>
<dbReference type="CDD" id="cd02883">
    <property type="entry name" value="NUDIX_Hydrolase"/>
    <property type="match status" value="1"/>
</dbReference>
<dbReference type="InterPro" id="IPR015797">
    <property type="entry name" value="NUDIX_hydrolase-like_dom_sf"/>
</dbReference>
<dbReference type="SUPFAM" id="SSF55811">
    <property type="entry name" value="Nudix"/>
    <property type="match status" value="1"/>
</dbReference>
<evidence type="ECO:0000256" key="1">
    <source>
        <dbReference type="ARBA" id="ARBA00022801"/>
    </source>
</evidence>
<dbReference type="Gene3D" id="3.90.79.10">
    <property type="entry name" value="Nucleoside Triphosphate Pyrophosphohydrolase"/>
    <property type="match status" value="1"/>
</dbReference>
<dbReference type="PANTHER" id="PTHR43167:SF1">
    <property type="entry name" value="PUTATIVE (AFU_ORTHOLOGUE AFUA_6G01830)-RELATED"/>
    <property type="match status" value="1"/>
</dbReference>
<reference evidence="5" key="1">
    <citation type="journal article" date="2019" name="Int. J. Syst. Evol. Microbiol.">
        <title>The Global Catalogue of Microorganisms (GCM) 10K type strain sequencing project: providing services to taxonomists for standard genome sequencing and annotation.</title>
        <authorList>
            <consortium name="The Broad Institute Genomics Platform"/>
            <consortium name="The Broad Institute Genome Sequencing Center for Infectious Disease"/>
            <person name="Wu L."/>
            <person name="Ma J."/>
        </authorList>
    </citation>
    <scope>NUCLEOTIDE SEQUENCE [LARGE SCALE GENOMIC DNA]</scope>
    <source>
        <strain evidence="5">CCUG 63830</strain>
    </source>
</reference>
<name>A0ABW1ZNN9_9DEIO</name>
<dbReference type="Proteomes" id="UP001596317">
    <property type="component" value="Unassembled WGS sequence"/>
</dbReference>
<dbReference type="PRINTS" id="PR00502">
    <property type="entry name" value="NUDIXFAMILY"/>
</dbReference>
<dbReference type="PANTHER" id="PTHR43167">
    <property type="entry name" value="PUTATIVE (AFU_ORTHOLOGUE AFUA_6G01830)-RELATED"/>
    <property type="match status" value="1"/>
</dbReference>
<keyword evidence="1 2" id="KW-0378">Hydrolase</keyword>